<keyword evidence="2" id="KW-0378">Hydrolase</keyword>
<proteinExistence type="predicted"/>
<dbReference type="CDD" id="cd00085">
    <property type="entry name" value="HNHc"/>
    <property type="match status" value="1"/>
</dbReference>
<name>A0ABU0XB88_9MICO</name>
<dbReference type="InterPro" id="IPR003615">
    <property type="entry name" value="HNH_nuc"/>
</dbReference>
<dbReference type="Proteomes" id="UP001230289">
    <property type="component" value="Unassembled WGS sequence"/>
</dbReference>
<evidence type="ECO:0000313" key="3">
    <source>
        <dbReference type="Proteomes" id="UP001230289"/>
    </source>
</evidence>
<dbReference type="SMART" id="SM00507">
    <property type="entry name" value="HNHc"/>
    <property type="match status" value="1"/>
</dbReference>
<organism evidence="2 3">
    <name type="scientific">Microbacterium capsulatum</name>
    <dbReference type="NCBI Taxonomy" id="3041921"/>
    <lineage>
        <taxon>Bacteria</taxon>
        <taxon>Bacillati</taxon>
        <taxon>Actinomycetota</taxon>
        <taxon>Actinomycetes</taxon>
        <taxon>Micrococcales</taxon>
        <taxon>Microbacteriaceae</taxon>
        <taxon>Microbacterium</taxon>
    </lineage>
</organism>
<feature type="domain" description="HNH nuclease" evidence="1">
    <location>
        <begin position="385"/>
        <end position="437"/>
    </location>
</feature>
<keyword evidence="2" id="KW-0540">Nuclease</keyword>
<protein>
    <submittedName>
        <fullName evidence="2">HNH endonuclease signature motif containing protein</fullName>
    </submittedName>
</protein>
<dbReference type="Pfam" id="PF13391">
    <property type="entry name" value="HNH_2"/>
    <property type="match status" value="1"/>
</dbReference>
<keyword evidence="3" id="KW-1185">Reference proteome</keyword>
<dbReference type="Gene3D" id="1.10.30.50">
    <property type="match status" value="1"/>
</dbReference>
<gene>
    <name evidence="2" type="ORF">RBR11_00395</name>
</gene>
<dbReference type="GO" id="GO:0004519">
    <property type="term" value="F:endonuclease activity"/>
    <property type="evidence" value="ECO:0007669"/>
    <property type="project" value="UniProtKB-KW"/>
</dbReference>
<evidence type="ECO:0000313" key="2">
    <source>
        <dbReference type="EMBL" id="MDQ4212371.1"/>
    </source>
</evidence>
<dbReference type="EMBL" id="JAVFCB010000001">
    <property type="protein sequence ID" value="MDQ4212371.1"/>
    <property type="molecule type" value="Genomic_DNA"/>
</dbReference>
<sequence length="499" mass="53818">MALFTEVDAQLKTLRALLGDAVEPADLAATMSGLDDTHIVEAITAATALIHGIERIRVVGAGITAARSTRTAGQSGLAQSRGHRNTISLVQEITGATKAEAARQVRVGEALLEQHALPSEDVDPASAAVSAAPEPWHAVLGAALLGGRLTPAQHDAIRRGLGEPPVSLDPDAPDGEQAMHDLWAMAAEQLAAAAAHDSPELLGSTARAIRDQLDPEGANRPFLERHAQRSFRLWTDPEGGKHGRIDFDDEGYLWAATIIDTALRPRRGGPRFIDPDEKDRAQALVDDPRTNDQLAYDLIMDVLLAGSVADAETVFGTRQAGVRLVRIVDDGNQHAPVAHSEDRLRVFPAAVADQRLCDSGSVTVTIDAGGNPLDVGREHRLFTSKQRVALAVRDGGCRWTGCDRPASYCEAHHIDPYSEGGRTDIDRGILLCRFHHMQLHQGRWAITRDGTGDFVLHDRSGVEHVLAPRTALAYAWPGSILRRNASLRPPERPAVIARR</sequence>
<evidence type="ECO:0000259" key="1">
    <source>
        <dbReference type="SMART" id="SM00507"/>
    </source>
</evidence>
<keyword evidence="2" id="KW-0255">Endonuclease</keyword>
<reference evidence="2 3" key="1">
    <citation type="submission" date="2023-08" db="EMBL/GenBank/DDBJ databases">
        <title>Microbacterium sp. nov., isolated from a waste landfill.</title>
        <authorList>
            <person name="Wen W."/>
        </authorList>
    </citation>
    <scope>NUCLEOTIDE SEQUENCE [LARGE SCALE GENOMIC DNA]</scope>
    <source>
        <strain evidence="2 3">ASV81</strain>
    </source>
</reference>
<accession>A0ABU0XB88</accession>
<dbReference type="RefSeq" id="WP_308487312.1">
    <property type="nucleotide sequence ID" value="NZ_JAVFCB010000001.1"/>
</dbReference>
<comment type="caution">
    <text evidence="2">The sequence shown here is derived from an EMBL/GenBank/DDBJ whole genome shotgun (WGS) entry which is preliminary data.</text>
</comment>